<evidence type="ECO:0000313" key="5">
    <source>
        <dbReference type="EMBL" id="CAG5073474.1"/>
    </source>
</evidence>
<dbReference type="AlphaFoldDB" id="A0A8J2EFC9"/>
<sequence length="438" mass="49727">MSEKKKVSKQPVKKRYSSEDLNAPITIIREKKMSANKASQRFNIPKGTLIHKLHDNVPSDCKMGPSTVLSPQEELCIKNWIIDKAKLGFPMHPEDVKDAVQKILTDVKRPNPFLNNRPGRKWFSLFLQRHPDVVLKNTETLSKARASVTEENILDWFNGLQNYAAEEGVEDIFKDPKRIINLDELGMSTCPKTGKLLGPKGEKNFYQVATGPEKQSISVLCTFSADELIENNIPLELINSFKEAVNLNQDPSDEKLLFTIWRKLITSLELNDNTRINPVLEHELENDPNSLLLSTSFSQEILNQLSPELTENSELTVKSDSLNLTTALDDTVPLDSSFSCFDIVNLENTVIIPESRLSDSRVPETSSFKSPSGNLATTVILESNNNDTNCKSREELNKADHNEVWKKHLHFPQINKTDKKKHKQKRRFLQLLLKDITS</sequence>
<comment type="caution">
    <text evidence="5">The sequence shown here is derived from an EMBL/GenBank/DDBJ whole genome shotgun (WGS) entry which is preliminary data.</text>
</comment>
<dbReference type="EMBL" id="CAJNRD030001114">
    <property type="protein sequence ID" value="CAG5073474.1"/>
    <property type="molecule type" value="Genomic_DNA"/>
</dbReference>
<dbReference type="SUPFAM" id="SSF46689">
    <property type="entry name" value="Homeodomain-like"/>
    <property type="match status" value="1"/>
</dbReference>
<evidence type="ECO:0000256" key="1">
    <source>
        <dbReference type="ARBA" id="ARBA00004123"/>
    </source>
</evidence>
<evidence type="ECO:0000259" key="4">
    <source>
        <dbReference type="PROSITE" id="PS51253"/>
    </source>
</evidence>
<reference evidence="5" key="1">
    <citation type="submission" date="2021-04" db="EMBL/GenBank/DDBJ databases">
        <authorList>
            <person name="Chebbi M.A.C M."/>
        </authorList>
    </citation>
    <scope>NUCLEOTIDE SEQUENCE</scope>
</reference>
<evidence type="ECO:0000313" key="6">
    <source>
        <dbReference type="Proteomes" id="UP000786811"/>
    </source>
</evidence>
<evidence type="ECO:0000256" key="3">
    <source>
        <dbReference type="ARBA" id="ARBA00023242"/>
    </source>
</evidence>
<dbReference type="GO" id="GO:0003677">
    <property type="term" value="F:DNA binding"/>
    <property type="evidence" value="ECO:0007669"/>
    <property type="project" value="UniProtKB-KW"/>
</dbReference>
<accession>A0A8J2EFC9</accession>
<dbReference type="InterPro" id="IPR006600">
    <property type="entry name" value="HTH_CenpB_DNA-bd_dom"/>
</dbReference>
<dbReference type="Gene3D" id="1.10.10.60">
    <property type="entry name" value="Homeodomain-like"/>
    <property type="match status" value="1"/>
</dbReference>
<keyword evidence="2" id="KW-0238">DNA-binding</keyword>
<feature type="domain" description="HTH CENPB-type" evidence="4">
    <location>
        <begin position="61"/>
        <end position="136"/>
    </location>
</feature>
<proteinExistence type="predicted"/>
<dbReference type="GO" id="GO:0005634">
    <property type="term" value="C:nucleus"/>
    <property type="evidence" value="ECO:0007669"/>
    <property type="project" value="UniProtKB-SubCell"/>
</dbReference>
<dbReference type="OrthoDB" id="7697906at2759"/>
<dbReference type="InterPro" id="IPR007889">
    <property type="entry name" value="HTH_Psq"/>
</dbReference>
<dbReference type="PROSITE" id="PS51253">
    <property type="entry name" value="HTH_CENPB"/>
    <property type="match status" value="1"/>
</dbReference>
<evidence type="ECO:0000256" key="2">
    <source>
        <dbReference type="ARBA" id="ARBA00023125"/>
    </source>
</evidence>
<name>A0A8J2EFC9_COTCN</name>
<dbReference type="Proteomes" id="UP000786811">
    <property type="component" value="Unassembled WGS sequence"/>
</dbReference>
<dbReference type="InterPro" id="IPR009057">
    <property type="entry name" value="Homeodomain-like_sf"/>
</dbReference>
<keyword evidence="6" id="KW-1185">Reference proteome</keyword>
<keyword evidence="3" id="KW-0539">Nucleus</keyword>
<protein>
    <recommendedName>
        <fullName evidence="4">HTH CENPB-type domain-containing protein</fullName>
    </recommendedName>
</protein>
<gene>
    <name evidence="5" type="ORF">HICCMSTLAB_LOCUS417</name>
</gene>
<organism evidence="5 6">
    <name type="scientific">Cotesia congregata</name>
    <name type="common">Parasitoid wasp</name>
    <name type="synonym">Apanteles congregatus</name>
    <dbReference type="NCBI Taxonomy" id="51543"/>
    <lineage>
        <taxon>Eukaryota</taxon>
        <taxon>Metazoa</taxon>
        <taxon>Ecdysozoa</taxon>
        <taxon>Arthropoda</taxon>
        <taxon>Hexapoda</taxon>
        <taxon>Insecta</taxon>
        <taxon>Pterygota</taxon>
        <taxon>Neoptera</taxon>
        <taxon>Endopterygota</taxon>
        <taxon>Hymenoptera</taxon>
        <taxon>Apocrita</taxon>
        <taxon>Ichneumonoidea</taxon>
        <taxon>Braconidae</taxon>
        <taxon>Microgastrinae</taxon>
        <taxon>Cotesia</taxon>
    </lineage>
</organism>
<dbReference type="Pfam" id="PF05225">
    <property type="entry name" value="HTH_psq"/>
    <property type="match status" value="1"/>
</dbReference>
<comment type="subcellular location">
    <subcellularLocation>
        <location evidence="1">Nucleus</location>
    </subcellularLocation>
</comment>